<accession>A0A1R1SND0</accession>
<dbReference type="GeneID" id="96744699"/>
<keyword evidence="2" id="KW-1185">Reference proteome</keyword>
<dbReference type="Proteomes" id="UP000186168">
    <property type="component" value="Unassembled WGS sequence"/>
</dbReference>
<evidence type="ECO:0000313" key="1">
    <source>
        <dbReference type="EMBL" id="OMI39808.1"/>
    </source>
</evidence>
<reference evidence="1 2" key="1">
    <citation type="submission" date="2013-05" db="EMBL/GenBank/DDBJ databases">
        <title>Genome sequence of Streptomyces sparsogenes DSM 40356.</title>
        <authorList>
            <person name="Coyne S."/>
            <person name="Seebeck F.P."/>
        </authorList>
    </citation>
    <scope>NUCLEOTIDE SEQUENCE [LARGE SCALE GENOMIC DNA]</scope>
    <source>
        <strain evidence="1 2">DSM 40356</strain>
    </source>
</reference>
<dbReference type="AlphaFoldDB" id="A0A1R1SND0"/>
<dbReference type="STRING" id="67365.GCA_001704635_07258"/>
<name>A0A1R1SND0_9ACTN</name>
<comment type="caution">
    <text evidence="1">The sequence shown here is derived from an EMBL/GenBank/DDBJ whole genome shotgun (WGS) entry which is preliminary data.</text>
</comment>
<dbReference type="RefSeq" id="WP_065963769.1">
    <property type="nucleotide sequence ID" value="NZ_ASQP01000132.1"/>
</dbReference>
<proteinExistence type="predicted"/>
<gene>
    <name evidence="1" type="ORF">SPAR_09086</name>
</gene>
<dbReference type="EMBL" id="ASQP01000132">
    <property type="protein sequence ID" value="OMI39808.1"/>
    <property type="molecule type" value="Genomic_DNA"/>
</dbReference>
<sequence>MDLSPLYSGNDYTAFGCLFGVRNHAGWAPVAAGRGLPDDASAQVRRDYEQWAPLGALHSATWVTWQELEALVGSSPATARPGTWTSGSAKLGFHRVTRGQALGPGSGWEHVFAVMKALAGRFGPQGVRLVAYFD</sequence>
<protein>
    <submittedName>
        <fullName evidence="1">Uncharacterized protein</fullName>
    </submittedName>
</protein>
<organism evidence="1 2">
    <name type="scientific">Streptomyces sparsogenes DSM 40356</name>
    <dbReference type="NCBI Taxonomy" id="1331668"/>
    <lineage>
        <taxon>Bacteria</taxon>
        <taxon>Bacillati</taxon>
        <taxon>Actinomycetota</taxon>
        <taxon>Actinomycetes</taxon>
        <taxon>Kitasatosporales</taxon>
        <taxon>Streptomycetaceae</taxon>
        <taxon>Streptomyces</taxon>
    </lineage>
</organism>
<evidence type="ECO:0000313" key="2">
    <source>
        <dbReference type="Proteomes" id="UP000186168"/>
    </source>
</evidence>